<dbReference type="PANTHER" id="PTHR24409">
    <property type="entry name" value="ZINC FINGER PROTEIN 142"/>
    <property type="match status" value="1"/>
</dbReference>
<name>A0A183SH35_SCHSO</name>
<evidence type="ECO:0000256" key="5">
    <source>
        <dbReference type="PROSITE-ProRule" id="PRU00042"/>
    </source>
</evidence>
<keyword evidence="4" id="KW-0862">Zinc</keyword>
<evidence type="ECO:0000256" key="4">
    <source>
        <dbReference type="ARBA" id="ARBA00022833"/>
    </source>
</evidence>
<dbReference type="PANTHER" id="PTHR24409:SF422">
    <property type="entry name" value="C2H2-TYPE DOMAIN-CONTAINING PROTEIN"/>
    <property type="match status" value="1"/>
</dbReference>
<keyword evidence="2" id="KW-0677">Repeat</keyword>
<evidence type="ECO:0000256" key="3">
    <source>
        <dbReference type="ARBA" id="ARBA00022771"/>
    </source>
</evidence>
<evidence type="ECO:0000256" key="2">
    <source>
        <dbReference type="ARBA" id="ARBA00022737"/>
    </source>
</evidence>
<reference evidence="7" key="1">
    <citation type="submission" date="2016-06" db="UniProtKB">
        <authorList>
            <consortium name="WormBaseParasite"/>
        </authorList>
    </citation>
    <scope>IDENTIFICATION</scope>
</reference>
<protein>
    <submittedName>
        <fullName evidence="7">C2H2-type domain-containing protein</fullName>
    </submittedName>
</protein>
<organism evidence="7">
    <name type="scientific">Schistocephalus solidus</name>
    <name type="common">Tapeworm</name>
    <dbReference type="NCBI Taxonomy" id="70667"/>
    <lineage>
        <taxon>Eukaryota</taxon>
        <taxon>Metazoa</taxon>
        <taxon>Spiralia</taxon>
        <taxon>Lophotrochozoa</taxon>
        <taxon>Platyhelminthes</taxon>
        <taxon>Cestoda</taxon>
        <taxon>Eucestoda</taxon>
        <taxon>Diphyllobothriidea</taxon>
        <taxon>Diphyllobothriidae</taxon>
        <taxon>Schistocephalus</taxon>
    </lineage>
</organism>
<proteinExistence type="predicted"/>
<evidence type="ECO:0000259" key="6">
    <source>
        <dbReference type="PROSITE" id="PS50157"/>
    </source>
</evidence>
<dbReference type="Gene3D" id="3.30.160.60">
    <property type="entry name" value="Classic Zinc Finger"/>
    <property type="match status" value="1"/>
</dbReference>
<accession>A0A183SH35</accession>
<keyword evidence="1" id="KW-0479">Metal-binding</keyword>
<dbReference type="InterPro" id="IPR013087">
    <property type="entry name" value="Znf_C2H2_type"/>
</dbReference>
<dbReference type="PROSITE" id="PS50157">
    <property type="entry name" value="ZINC_FINGER_C2H2_2"/>
    <property type="match status" value="1"/>
</dbReference>
<sequence>LLDYVLVRRPYRQDVLVTKVIHNADGWRITASSSPSLGSDFNPDEGPKPLPTTCYLQHHYRPQYQRWDSVLNCPHCDRILISCIGLVVHLRIHDTETGEPVLGEPTHSRDQRLHCYLCPRAFTHRIGLFGRMRIHDSGIHHNADNTDTPLASSTPAIPTTTTTNDIPPAPPNFSCLHCTRNFTSRIGLVCHLQIHCMEAGEPVPRAPTYSRLTRLHCPHCSRTFTHRMGLLAAREVPGDADSPLLYICGSDERLWKIMQQFGYPERFTHMVRQLDNGRIARVSDHRTVSEACTVTNGVKQGCFLTPTLFSLMFSAPWDPHHIQNSQQSVYEGHNASVYGYSP</sequence>
<feature type="domain" description="C2H2-type" evidence="6">
    <location>
        <begin position="173"/>
        <end position="200"/>
    </location>
</feature>
<evidence type="ECO:0000313" key="7">
    <source>
        <dbReference type="WBParaSite" id="SSLN_0000363601-mRNA-1"/>
    </source>
</evidence>
<dbReference type="GO" id="GO:0008270">
    <property type="term" value="F:zinc ion binding"/>
    <property type="evidence" value="ECO:0007669"/>
    <property type="project" value="UniProtKB-KW"/>
</dbReference>
<dbReference type="AlphaFoldDB" id="A0A183SH35"/>
<dbReference type="PROSITE" id="PS00028">
    <property type="entry name" value="ZINC_FINGER_C2H2_1"/>
    <property type="match status" value="2"/>
</dbReference>
<evidence type="ECO:0000256" key="1">
    <source>
        <dbReference type="ARBA" id="ARBA00022723"/>
    </source>
</evidence>
<dbReference type="GO" id="GO:0000977">
    <property type="term" value="F:RNA polymerase II transcription regulatory region sequence-specific DNA binding"/>
    <property type="evidence" value="ECO:0007669"/>
    <property type="project" value="TreeGrafter"/>
</dbReference>
<dbReference type="GO" id="GO:0000981">
    <property type="term" value="F:DNA-binding transcription factor activity, RNA polymerase II-specific"/>
    <property type="evidence" value="ECO:0007669"/>
    <property type="project" value="TreeGrafter"/>
</dbReference>
<dbReference type="WBParaSite" id="SSLN_0000363601-mRNA-1">
    <property type="protein sequence ID" value="SSLN_0000363601-mRNA-1"/>
    <property type="gene ID" value="SSLN_0000363601"/>
</dbReference>
<dbReference type="GO" id="GO:0005634">
    <property type="term" value="C:nucleus"/>
    <property type="evidence" value="ECO:0007669"/>
    <property type="project" value="TreeGrafter"/>
</dbReference>
<dbReference type="SMART" id="SM00355">
    <property type="entry name" value="ZnF_C2H2"/>
    <property type="match status" value="3"/>
</dbReference>
<keyword evidence="3 5" id="KW-0863">Zinc-finger</keyword>